<organism evidence="14 15">
    <name type="scientific">candidate division WOR_3 bacterium SM23_42</name>
    <dbReference type="NCBI Taxonomy" id="1703779"/>
    <lineage>
        <taxon>Bacteria</taxon>
        <taxon>Bacteria division WOR-3</taxon>
    </lineage>
</organism>
<dbReference type="Proteomes" id="UP000051373">
    <property type="component" value="Unassembled WGS sequence"/>
</dbReference>
<gene>
    <name evidence="14" type="ORF">AMJ83_09585</name>
</gene>
<evidence type="ECO:0000256" key="12">
    <source>
        <dbReference type="SAM" id="Phobius"/>
    </source>
</evidence>
<reference evidence="14 15" key="1">
    <citation type="journal article" date="2015" name="Microbiome">
        <title>Genomic resolution of linkages in carbon, nitrogen, and sulfur cycling among widespread estuary sediment bacteria.</title>
        <authorList>
            <person name="Baker B.J."/>
            <person name="Lazar C.S."/>
            <person name="Teske A.P."/>
            <person name="Dick G.J."/>
        </authorList>
    </citation>
    <scope>NUCLEOTIDE SEQUENCE [LARGE SCALE GENOMIC DNA]</scope>
    <source>
        <strain evidence="14">SM23_42</strain>
    </source>
</reference>
<keyword evidence="3" id="KW-0997">Cell inner membrane</keyword>
<evidence type="ECO:0000256" key="4">
    <source>
        <dbReference type="ARBA" id="ARBA00022692"/>
    </source>
</evidence>
<feature type="transmembrane region" description="Helical" evidence="12">
    <location>
        <begin position="12"/>
        <end position="30"/>
    </location>
</feature>
<evidence type="ECO:0000256" key="10">
    <source>
        <dbReference type="ARBA" id="ARBA00042775"/>
    </source>
</evidence>
<dbReference type="InterPro" id="IPR046357">
    <property type="entry name" value="PPIase_dom_sf"/>
</dbReference>
<keyword evidence="7" id="KW-0143">Chaperone</keyword>
<evidence type="ECO:0000256" key="7">
    <source>
        <dbReference type="ARBA" id="ARBA00023186"/>
    </source>
</evidence>
<comment type="subcellular location">
    <subcellularLocation>
        <location evidence="1">Cell inner membrane</location>
        <topology evidence="1">Single-pass type II membrane protein</topology>
        <orientation evidence="1">Periplasmic side</orientation>
    </subcellularLocation>
</comment>
<name>A0A0S8FQA8_UNCW3</name>
<evidence type="ECO:0000256" key="9">
    <source>
        <dbReference type="ARBA" id="ARBA00040743"/>
    </source>
</evidence>
<dbReference type="SUPFAM" id="SSF109998">
    <property type="entry name" value="Triger factor/SurA peptide-binding domain-like"/>
    <property type="match status" value="1"/>
</dbReference>
<evidence type="ECO:0000313" key="14">
    <source>
        <dbReference type="EMBL" id="KPK62847.1"/>
    </source>
</evidence>
<proteinExistence type="inferred from homology"/>
<evidence type="ECO:0000256" key="8">
    <source>
        <dbReference type="ARBA" id="ARBA00038408"/>
    </source>
</evidence>
<dbReference type="InterPro" id="IPR052029">
    <property type="entry name" value="PpiD_chaperone"/>
</dbReference>
<dbReference type="STRING" id="1703779.AMJ83_09585"/>
<keyword evidence="2" id="KW-1003">Cell membrane</keyword>
<keyword evidence="6 12" id="KW-0472">Membrane</keyword>
<dbReference type="InterPro" id="IPR027304">
    <property type="entry name" value="Trigger_fact/SurA_dom_sf"/>
</dbReference>
<comment type="caution">
    <text evidence="14">The sequence shown here is derived from an EMBL/GenBank/DDBJ whole genome shotgun (WGS) entry which is preliminary data.</text>
</comment>
<dbReference type="InterPro" id="IPR000297">
    <property type="entry name" value="PPIase_PpiC"/>
</dbReference>
<keyword evidence="11" id="KW-0697">Rotamase</keyword>
<dbReference type="AlphaFoldDB" id="A0A0S8FQA8"/>
<dbReference type="PANTHER" id="PTHR47529">
    <property type="entry name" value="PEPTIDYL-PROLYL CIS-TRANS ISOMERASE D"/>
    <property type="match status" value="1"/>
</dbReference>
<evidence type="ECO:0000256" key="6">
    <source>
        <dbReference type="ARBA" id="ARBA00023136"/>
    </source>
</evidence>
<dbReference type="GO" id="GO:0003755">
    <property type="term" value="F:peptidyl-prolyl cis-trans isomerase activity"/>
    <property type="evidence" value="ECO:0007669"/>
    <property type="project" value="UniProtKB-KW"/>
</dbReference>
<evidence type="ECO:0000256" key="3">
    <source>
        <dbReference type="ARBA" id="ARBA00022519"/>
    </source>
</evidence>
<evidence type="ECO:0000256" key="5">
    <source>
        <dbReference type="ARBA" id="ARBA00022989"/>
    </source>
</evidence>
<keyword evidence="4 12" id="KW-0812">Transmembrane</keyword>
<dbReference type="PROSITE" id="PS50198">
    <property type="entry name" value="PPIC_PPIASE_2"/>
    <property type="match status" value="1"/>
</dbReference>
<dbReference type="PANTHER" id="PTHR47529:SF1">
    <property type="entry name" value="PERIPLASMIC CHAPERONE PPID"/>
    <property type="match status" value="1"/>
</dbReference>
<keyword evidence="11" id="KW-0413">Isomerase</keyword>
<dbReference type="EMBL" id="LJUJ01000024">
    <property type="protein sequence ID" value="KPK62847.1"/>
    <property type="molecule type" value="Genomic_DNA"/>
</dbReference>
<dbReference type="Pfam" id="PF13623">
    <property type="entry name" value="SurA_N_2"/>
    <property type="match status" value="1"/>
</dbReference>
<feature type="domain" description="PpiC" evidence="13">
    <location>
        <begin position="224"/>
        <end position="319"/>
    </location>
</feature>
<evidence type="ECO:0000256" key="1">
    <source>
        <dbReference type="ARBA" id="ARBA00004382"/>
    </source>
</evidence>
<comment type="similarity">
    <text evidence="8">Belongs to the PpiD chaperone family.</text>
</comment>
<keyword evidence="5 12" id="KW-1133">Transmembrane helix</keyword>
<evidence type="ECO:0000256" key="11">
    <source>
        <dbReference type="PROSITE-ProRule" id="PRU00278"/>
    </source>
</evidence>
<accession>A0A0S8FQA8</accession>
<dbReference type="GO" id="GO:0005886">
    <property type="term" value="C:plasma membrane"/>
    <property type="evidence" value="ECO:0007669"/>
    <property type="project" value="UniProtKB-SubCell"/>
</dbReference>
<protein>
    <recommendedName>
        <fullName evidence="9">Periplasmic chaperone PpiD</fullName>
    </recommendedName>
    <alternativeName>
        <fullName evidence="10">Periplasmic folding chaperone</fullName>
    </alternativeName>
</protein>
<evidence type="ECO:0000259" key="13">
    <source>
        <dbReference type="PROSITE" id="PS50198"/>
    </source>
</evidence>
<sequence length="568" mass="65603">MMQTLRKKTRVVLFIALAGFALLIFFQWGLNITGTRGEQETDVAKIEGQTISYQDYRRFVMSKEAENKNVTSDQIWSMLVSEIMWRKLVRKERIDVVADDEIWAIIRSNPPPEVYTSEYMQDENGEFDWTKYNELLRSPQSLQWLYQYEMRLREDLPKEKLRSLVSTMAWLSPFDDSMALYEQTVKYDISFLRSYSNRLRDQVKVTEEEMREYFDTHQDEFATPEYKVLKYVFFERKPSSYDTLDARQRLEDFIAQVEEGEDFLELAREVSDDTTIELSFENENLLKPYMKDVYRSLRNGEISGIVSAAHGFEVMKRVRSGLLYVVKANVEVSRTTIGEIMDNTVSFLETAQDIGFDSAAVDFELAVRKTLPLVKERVNFPVRNAEALGDFLGRVKQGDIGGPFSSLGGYYLFALDSVAPATTPTLEEASPRVKTVVEQEKLNVALVDYLDGLYAQLAAGKAMEAIAQSETIVLFKDDIKNRTLYELRSGYGDKFAGALVTLEPGEISRPVIQGYNGYIIRCDRKEELPFDSTMIGVLQWKRQLRLQQITQNLFTPEELVDNRDKFFE</sequence>
<evidence type="ECO:0000256" key="2">
    <source>
        <dbReference type="ARBA" id="ARBA00022475"/>
    </source>
</evidence>
<dbReference type="Pfam" id="PF13145">
    <property type="entry name" value="Rotamase_2"/>
    <property type="match status" value="1"/>
</dbReference>
<dbReference type="SUPFAM" id="SSF54534">
    <property type="entry name" value="FKBP-like"/>
    <property type="match status" value="1"/>
</dbReference>
<dbReference type="Gene3D" id="3.10.50.40">
    <property type="match status" value="1"/>
</dbReference>
<evidence type="ECO:0000313" key="15">
    <source>
        <dbReference type="Proteomes" id="UP000051373"/>
    </source>
</evidence>